<sequence>LPGGRYYRRGVDVLIRAFDSGEGLA</sequence>
<evidence type="ECO:0000313" key="1">
    <source>
        <dbReference type="EMBL" id="MCI58109.1"/>
    </source>
</evidence>
<name>A0A392TAI4_9FABA</name>
<comment type="caution">
    <text evidence="1">The sequence shown here is derived from an EMBL/GenBank/DDBJ whole genome shotgun (WGS) entry which is preliminary data.</text>
</comment>
<dbReference type="AlphaFoldDB" id="A0A392TAI4"/>
<accession>A0A392TAI4</accession>
<dbReference type="EMBL" id="LXQA010540464">
    <property type="protein sequence ID" value="MCI58109.1"/>
    <property type="molecule type" value="Genomic_DNA"/>
</dbReference>
<proteinExistence type="predicted"/>
<evidence type="ECO:0000313" key="2">
    <source>
        <dbReference type="Proteomes" id="UP000265520"/>
    </source>
</evidence>
<keyword evidence="2" id="KW-1185">Reference proteome</keyword>
<dbReference type="Proteomes" id="UP000265520">
    <property type="component" value="Unassembled WGS sequence"/>
</dbReference>
<feature type="non-terminal residue" evidence="1">
    <location>
        <position position="1"/>
    </location>
</feature>
<reference evidence="1 2" key="1">
    <citation type="journal article" date="2018" name="Front. Plant Sci.">
        <title>Red Clover (Trifolium pratense) and Zigzag Clover (T. medium) - A Picture of Genomic Similarities and Differences.</title>
        <authorList>
            <person name="Dluhosova J."/>
            <person name="Istvanek J."/>
            <person name="Nedelnik J."/>
            <person name="Repkova J."/>
        </authorList>
    </citation>
    <scope>NUCLEOTIDE SEQUENCE [LARGE SCALE GENOMIC DNA]</scope>
    <source>
        <strain evidence="2">cv. 10/8</strain>
        <tissue evidence="1">Leaf</tissue>
    </source>
</reference>
<organism evidence="1 2">
    <name type="scientific">Trifolium medium</name>
    <dbReference type="NCBI Taxonomy" id="97028"/>
    <lineage>
        <taxon>Eukaryota</taxon>
        <taxon>Viridiplantae</taxon>
        <taxon>Streptophyta</taxon>
        <taxon>Embryophyta</taxon>
        <taxon>Tracheophyta</taxon>
        <taxon>Spermatophyta</taxon>
        <taxon>Magnoliopsida</taxon>
        <taxon>eudicotyledons</taxon>
        <taxon>Gunneridae</taxon>
        <taxon>Pentapetalae</taxon>
        <taxon>rosids</taxon>
        <taxon>fabids</taxon>
        <taxon>Fabales</taxon>
        <taxon>Fabaceae</taxon>
        <taxon>Papilionoideae</taxon>
        <taxon>50 kb inversion clade</taxon>
        <taxon>NPAAA clade</taxon>
        <taxon>Hologalegina</taxon>
        <taxon>IRL clade</taxon>
        <taxon>Trifolieae</taxon>
        <taxon>Trifolium</taxon>
    </lineage>
</organism>
<protein>
    <submittedName>
        <fullName evidence="1">Uncharacterized protein</fullName>
    </submittedName>
</protein>